<dbReference type="EMBL" id="VHIR01000002">
    <property type="protein sequence ID" value="TQE44440.1"/>
    <property type="molecule type" value="Genomic_DNA"/>
</dbReference>
<dbReference type="RefSeq" id="WP_066490134.1">
    <property type="nucleotide sequence ID" value="NZ_JADPQA010000004.1"/>
</dbReference>
<proteinExistence type="predicted"/>
<gene>
    <name evidence="6" type="ORF">EJK80_02350</name>
</gene>
<feature type="signal peptide" evidence="5">
    <location>
        <begin position="1"/>
        <end position="21"/>
    </location>
</feature>
<evidence type="ECO:0000256" key="3">
    <source>
        <dbReference type="ARBA" id="ARBA00022723"/>
    </source>
</evidence>
<reference evidence="6 7" key="1">
    <citation type="submission" date="2019-06" db="EMBL/GenBank/DDBJ databases">
        <title>Draft genome of C. phoceense Strain 272.</title>
        <authorList>
            <person name="Pacheco L.G.C."/>
            <person name="Barberis C.M."/>
            <person name="Almuzara M.N."/>
            <person name="Traglia G.M."/>
            <person name="Santos C.S."/>
            <person name="Rocha D.J.P.G."/>
            <person name="Aguiar E.R.G.R."/>
            <person name="Vay C.A."/>
        </authorList>
    </citation>
    <scope>NUCLEOTIDE SEQUENCE [LARGE SCALE GENOMIC DNA]</scope>
    <source>
        <strain evidence="6 7">272</strain>
    </source>
</reference>
<organism evidence="6 7">
    <name type="scientific">Corynebacterium phoceense</name>
    <dbReference type="NCBI Taxonomy" id="1686286"/>
    <lineage>
        <taxon>Bacteria</taxon>
        <taxon>Bacillati</taxon>
        <taxon>Actinomycetota</taxon>
        <taxon>Actinomycetes</taxon>
        <taxon>Mycobacteriales</taxon>
        <taxon>Corynebacteriaceae</taxon>
        <taxon>Corynebacterium</taxon>
    </lineage>
</organism>
<dbReference type="SUPFAM" id="SSF53807">
    <property type="entry name" value="Helical backbone' metal receptor"/>
    <property type="match status" value="1"/>
</dbReference>
<name>A0A540R9M1_9CORY</name>
<accession>A0A540R9M1</accession>
<dbReference type="PANTHER" id="PTHR42953">
    <property type="entry name" value="HIGH-AFFINITY ZINC UPTAKE SYSTEM PROTEIN ZNUA-RELATED"/>
    <property type="match status" value="1"/>
</dbReference>
<dbReference type="InterPro" id="IPR006127">
    <property type="entry name" value="ZnuA-like"/>
</dbReference>
<dbReference type="GO" id="GO:0030313">
    <property type="term" value="C:cell envelope"/>
    <property type="evidence" value="ECO:0007669"/>
    <property type="project" value="UniProtKB-SubCell"/>
</dbReference>
<keyword evidence="2" id="KW-0813">Transport</keyword>
<evidence type="ECO:0000256" key="5">
    <source>
        <dbReference type="SAM" id="SignalP"/>
    </source>
</evidence>
<protein>
    <submittedName>
        <fullName evidence="6">ABC transporter substrate-binding protein</fullName>
    </submittedName>
</protein>
<keyword evidence="3" id="KW-0479">Metal-binding</keyword>
<comment type="caution">
    <text evidence="6">The sequence shown here is derived from an EMBL/GenBank/DDBJ whole genome shotgun (WGS) entry which is preliminary data.</text>
</comment>
<dbReference type="PANTHER" id="PTHR42953:SF1">
    <property type="entry name" value="METAL-BINDING PROTEIN HI_0362-RELATED"/>
    <property type="match status" value="1"/>
</dbReference>
<dbReference type="GeneID" id="79851737"/>
<dbReference type="STRING" id="1686286.GCA_900092335_00385"/>
<dbReference type="AlphaFoldDB" id="A0A540R9M1"/>
<dbReference type="Proteomes" id="UP000318080">
    <property type="component" value="Unassembled WGS sequence"/>
</dbReference>
<dbReference type="InterPro" id="IPR050492">
    <property type="entry name" value="Bact_metal-bind_prot9"/>
</dbReference>
<dbReference type="Pfam" id="PF01297">
    <property type="entry name" value="ZnuA"/>
    <property type="match status" value="1"/>
</dbReference>
<dbReference type="PROSITE" id="PS51257">
    <property type="entry name" value="PROKAR_LIPOPROTEIN"/>
    <property type="match status" value="1"/>
</dbReference>
<dbReference type="GO" id="GO:0030001">
    <property type="term" value="P:metal ion transport"/>
    <property type="evidence" value="ECO:0007669"/>
    <property type="project" value="InterPro"/>
</dbReference>
<evidence type="ECO:0000256" key="2">
    <source>
        <dbReference type="ARBA" id="ARBA00022448"/>
    </source>
</evidence>
<dbReference type="GO" id="GO:0046872">
    <property type="term" value="F:metal ion binding"/>
    <property type="evidence" value="ECO:0007669"/>
    <property type="project" value="UniProtKB-KW"/>
</dbReference>
<dbReference type="Gene3D" id="3.40.50.1980">
    <property type="entry name" value="Nitrogenase molybdenum iron protein domain"/>
    <property type="match status" value="1"/>
</dbReference>
<evidence type="ECO:0000256" key="1">
    <source>
        <dbReference type="ARBA" id="ARBA00004196"/>
    </source>
</evidence>
<comment type="subcellular location">
    <subcellularLocation>
        <location evidence="1">Cell envelope</location>
    </subcellularLocation>
</comment>
<keyword evidence="4 5" id="KW-0732">Signal</keyword>
<evidence type="ECO:0000313" key="6">
    <source>
        <dbReference type="EMBL" id="TQE44440.1"/>
    </source>
</evidence>
<evidence type="ECO:0000313" key="7">
    <source>
        <dbReference type="Proteomes" id="UP000318080"/>
    </source>
</evidence>
<keyword evidence="7" id="KW-1185">Reference proteome</keyword>
<sequence length="306" mass="32463">MLYSRSLTLVSVAALALTATACSSGSSDSSASGDETIKIVASTPIWADVANVVAESTDADVEVSSVITDPSVDPHHFEPTAANIAQANEADMVVVGGGGYDAWLYETVKEQDKVVTALPLIEHGTLDEHMNDEGLKVTIIDGNEHIWYDVEAINVVAEEIADAINAKDPEAGASADGLEEKTKGFADRIAALPAKKYAQTEPIADYLLAPSDSWTDNTPEKYRAATLDEGEPAAADLARFLGVIKNGDIDVLIYNPQTETDMTTRIHDAAEAAGIPVVEIGETPVDGENFFDYYESVVSALESNAK</sequence>
<feature type="chain" id="PRO_5039544826" evidence="5">
    <location>
        <begin position="22"/>
        <end position="306"/>
    </location>
</feature>
<evidence type="ECO:0000256" key="4">
    <source>
        <dbReference type="ARBA" id="ARBA00022729"/>
    </source>
</evidence>